<dbReference type="EMBL" id="CP087830">
    <property type="protein sequence ID" value="UZA03096.1"/>
    <property type="molecule type" value="Genomic_DNA"/>
</dbReference>
<dbReference type="Proteomes" id="UP001163632">
    <property type="component" value="Chromosome"/>
</dbReference>
<dbReference type="GO" id="GO:0003677">
    <property type="term" value="F:DNA binding"/>
    <property type="evidence" value="ECO:0007669"/>
    <property type="project" value="InterPro"/>
</dbReference>
<dbReference type="RefSeq" id="WP_078274708.1">
    <property type="nucleotide sequence ID" value="NZ_CP030241.1"/>
</dbReference>
<sequence>MLQNLIKQAEIKAGSQKALACRFDVLYHRFGDYKAGRRTPDDALIFKLAEYVGLDPMQVFFAVKAETDPENGELWNKWRAWRELNPRPLAS</sequence>
<proteinExistence type="predicted"/>
<keyword evidence="4" id="KW-1185">Reference proteome</keyword>
<dbReference type="GeneID" id="77187313"/>
<dbReference type="AlphaFoldDB" id="A0AAQ2SZJ4"/>
<organism evidence="2 3">
    <name type="scientific">Moraxella bovis</name>
    <dbReference type="NCBI Taxonomy" id="476"/>
    <lineage>
        <taxon>Bacteria</taxon>
        <taxon>Pseudomonadati</taxon>
        <taxon>Pseudomonadota</taxon>
        <taxon>Gammaproteobacteria</taxon>
        <taxon>Moraxellales</taxon>
        <taxon>Moraxellaceae</taxon>
        <taxon>Moraxella</taxon>
    </lineage>
</organism>
<evidence type="ECO:0000313" key="3">
    <source>
        <dbReference type="Proteomes" id="UP001163283"/>
    </source>
</evidence>
<accession>A0AAQ2SZJ4</accession>
<dbReference type="Proteomes" id="UP001163283">
    <property type="component" value="Chromosome"/>
</dbReference>
<evidence type="ECO:0000313" key="4">
    <source>
        <dbReference type="Proteomes" id="UP001163632"/>
    </source>
</evidence>
<reference evidence="2 3" key="1">
    <citation type="journal article" date="2022" name="BMC Microbiol.">
        <title>Whole genome sequencing of Moraxella bovis strains from North America reveals two genotypes with different genetic determinants.</title>
        <authorList>
            <person name="Wynn E.L."/>
            <person name="Hille M.M."/>
            <person name="Loy J.D."/>
            <person name="Schuller G."/>
            <person name="Kuhn K.L."/>
            <person name="Dickey A.M."/>
            <person name="Bono J.L."/>
            <person name="Clawson M.L."/>
        </authorList>
    </citation>
    <scope>NUCLEOTIDE SEQUENCE [LARGE SCALE GENOMIC DNA]</scope>
    <source>
        <strain evidence="1">SAM102599</strain>
        <strain evidence="2 3">SAM57978</strain>
    </source>
</reference>
<gene>
    <name evidence="1" type="ORF">LP092_14395</name>
    <name evidence="2" type="ORF">LP129_00955</name>
</gene>
<dbReference type="SUPFAM" id="SSF47413">
    <property type="entry name" value="lambda repressor-like DNA-binding domains"/>
    <property type="match status" value="1"/>
</dbReference>
<evidence type="ECO:0000313" key="2">
    <source>
        <dbReference type="EMBL" id="UZA51772.1"/>
    </source>
</evidence>
<dbReference type="InterPro" id="IPR010982">
    <property type="entry name" value="Lambda_DNA-bd_dom_sf"/>
</dbReference>
<evidence type="ECO:0000313" key="1">
    <source>
        <dbReference type="EMBL" id="UZA03096.1"/>
    </source>
</evidence>
<name>A0AAQ2SZJ4_MORBO</name>
<dbReference type="KEGG" id="mboi:DQF64_00515"/>
<protein>
    <submittedName>
        <fullName evidence="2">Uncharacterized protein</fullName>
    </submittedName>
</protein>
<dbReference type="EMBL" id="CP087781">
    <property type="protein sequence ID" value="UZA51772.1"/>
    <property type="molecule type" value="Genomic_DNA"/>
</dbReference>